<dbReference type="Pfam" id="PF05686">
    <property type="entry name" value="Glyco_transf_90"/>
    <property type="match status" value="1"/>
</dbReference>
<evidence type="ECO:0000256" key="3">
    <source>
        <dbReference type="SAM" id="Phobius"/>
    </source>
</evidence>
<gene>
    <name evidence="5" type="primary">CAP2_1</name>
    <name evidence="5" type="ORF">TWF694_001322</name>
</gene>
<comment type="similarity">
    <text evidence="1">Belongs to the glycosyltransferase 90 family.</text>
</comment>
<feature type="transmembrane region" description="Helical" evidence="3">
    <location>
        <begin position="14"/>
        <end position="38"/>
    </location>
</feature>
<accession>A0AAV9XRH5</accession>
<dbReference type="GO" id="GO:0016740">
    <property type="term" value="F:transferase activity"/>
    <property type="evidence" value="ECO:0007669"/>
    <property type="project" value="UniProtKB-KW"/>
</dbReference>
<evidence type="ECO:0000256" key="2">
    <source>
        <dbReference type="ARBA" id="ARBA00022679"/>
    </source>
</evidence>
<dbReference type="InterPro" id="IPR006598">
    <property type="entry name" value="CAP10"/>
</dbReference>
<dbReference type="AlphaFoldDB" id="A0AAV9XRH5"/>
<dbReference type="PANTHER" id="PTHR12203">
    <property type="entry name" value="KDEL LYS-ASP-GLU-LEU CONTAINING - RELATED"/>
    <property type="match status" value="1"/>
</dbReference>
<organism evidence="5 6">
    <name type="scientific">Orbilia ellipsospora</name>
    <dbReference type="NCBI Taxonomy" id="2528407"/>
    <lineage>
        <taxon>Eukaryota</taxon>
        <taxon>Fungi</taxon>
        <taxon>Dikarya</taxon>
        <taxon>Ascomycota</taxon>
        <taxon>Pezizomycotina</taxon>
        <taxon>Orbiliomycetes</taxon>
        <taxon>Orbiliales</taxon>
        <taxon>Orbiliaceae</taxon>
        <taxon>Orbilia</taxon>
    </lineage>
</organism>
<dbReference type="EMBL" id="JAVHJO010000001">
    <property type="protein sequence ID" value="KAK6544633.1"/>
    <property type="molecule type" value="Genomic_DNA"/>
</dbReference>
<name>A0AAV9XRH5_9PEZI</name>
<evidence type="ECO:0000259" key="4">
    <source>
        <dbReference type="SMART" id="SM00672"/>
    </source>
</evidence>
<proteinExistence type="inferred from homology"/>
<evidence type="ECO:0000313" key="5">
    <source>
        <dbReference type="EMBL" id="KAK6544633.1"/>
    </source>
</evidence>
<sequence length="547" mass="64009">MVYRIPITINGQRILVALALTAFFSTISTFYHIGLLSLPEHAVSSHFSGQLGKLQSYPSDDEDFDGHFRSQQYWLTPDGNRIEPIEQLFINSYNSYRQFLNRQSKTLKEAIINYQVRYNRDPPPGFDEWFTYAKEKNAVVIDDYDRIEDSLEVYRLLPAEDFEKRMNDLRAYDVNNRISEFEIKDGVVSVRGGDGWHIASLYEYSHRLPDLKLLFNGYDEPFVFATANETEVPVDFWQAAGEVWWGRLMEKCRLDEKFRAARRKNHGTVEWARRVKGAERYIGTMDEAKDALDICKHPESREMHGFFNGPTSLTATNLLVPIASVARIEGFKDLLLPSGYLLDTNYMGNEGVKDWDFKQKKLFWRGSPTGGFLDGENVFKMHRIRLAVMAQKFTDLIDAKITGYFENPHDTTLQALMMLRRFFERPERAEKSEENTFGYLMDMDGNGESGRYYRLLRSKAVVFKLTAFQEWHDDRLFPWVHYVPIRLGMPELVNVIKWMSKTERGLEISRRIAEESNWWARTALRPEDAAVYTYRLLLEYAELFRKK</sequence>
<keyword evidence="2" id="KW-0808">Transferase</keyword>
<protein>
    <submittedName>
        <fullName evidence="5">F-actin-capping protein subunit beta</fullName>
    </submittedName>
</protein>
<dbReference type="Proteomes" id="UP001365542">
    <property type="component" value="Unassembled WGS sequence"/>
</dbReference>
<reference evidence="5 6" key="1">
    <citation type="submission" date="2019-10" db="EMBL/GenBank/DDBJ databases">
        <authorList>
            <person name="Palmer J.M."/>
        </authorList>
    </citation>
    <scope>NUCLEOTIDE SEQUENCE [LARGE SCALE GENOMIC DNA]</scope>
    <source>
        <strain evidence="5 6">TWF694</strain>
    </source>
</reference>
<evidence type="ECO:0000256" key="1">
    <source>
        <dbReference type="ARBA" id="ARBA00010118"/>
    </source>
</evidence>
<keyword evidence="3" id="KW-1133">Transmembrane helix</keyword>
<keyword evidence="3" id="KW-0812">Transmembrane</keyword>
<feature type="domain" description="Glycosyl transferase CAP10" evidence="4">
    <location>
        <begin position="285"/>
        <end position="547"/>
    </location>
</feature>
<comment type="caution">
    <text evidence="5">The sequence shown here is derived from an EMBL/GenBank/DDBJ whole genome shotgun (WGS) entry which is preliminary data.</text>
</comment>
<keyword evidence="6" id="KW-1185">Reference proteome</keyword>
<keyword evidence="3" id="KW-0472">Membrane</keyword>
<dbReference type="PANTHER" id="PTHR12203:SF35">
    <property type="entry name" value="PROTEIN O-GLUCOSYLTRANSFERASE 1"/>
    <property type="match status" value="1"/>
</dbReference>
<evidence type="ECO:0000313" key="6">
    <source>
        <dbReference type="Proteomes" id="UP001365542"/>
    </source>
</evidence>
<dbReference type="InterPro" id="IPR051091">
    <property type="entry name" value="O-Glucosyltr/Glycosyltrsf_90"/>
</dbReference>
<dbReference type="SMART" id="SM00672">
    <property type="entry name" value="CAP10"/>
    <property type="match status" value="1"/>
</dbReference>